<reference evidence="2 3" key="1">
    <citation type="submission" date="2016-10" db="EMBL/GenBank/DDBJ databases">
        <authorList>
            <person name="de Groot N.N."/>
        </authorList>
    </citation>
    <scope>NUCLEOTIDE SEQUENCE [LARGE SCALE GENOMIC DNA]</scope>
    <source>
        <strain evidence="2 3">DSM 9179</strain>
    </source>
</reference>
<dbReference type="EMBL" id="FOJI01000002">
    <property type="protein sequence ID" value="SEV91318.1"/>
    <property type="molecule type" value="Genomic_DNA"/>
</dbReference>
<keyword evidence="2" id="KW-0645">Protease</keyword>
<name>A0A1I0MT01_9FIRM</name>
<sequence length="246" mass="27012">MGKNESNININTDDNNDNKKEELKDKRIEDYGQVILDKNKQHKKINLISIIGEIEGHEALPATTKTTKYEHLLPQLAALEDSDEIEGILFLINTVGGDVSAGLALAEMIASLSKPTVSLVLGDSHSIGVPLAVATDYSFIVPTGTMIIHPVRMSGTIIGAPQTYDYFKIIQDRIVGFISHHSKCKKERIEKMMMNTGILSKDLGTILVGEDAVREGLISEVGGIKEALDKIKSMIQKEQIDSDKKE</sequence>
<organism evidence="2 3">
    <name type="scientific">[Clostridium] fimetarium</name>
    <dbReference type="NCBI Taxonomy" id="99656"/>
    <lineage>
        <taxon>Bacteria</taxon>
        <taxon>Bacillati</taxon>
        <taxon>Bacillota</taxon>
        <taxon>Clostridia</taxon>
        <taxon>Lachnospirales</taxon>
        <taxon>Lachnospiraceae</taxon>
    </lineage>
</organism>
<evidence type="ECO:0000313" key="2">
    <source>
        <dbReference type="EMBL" id="SEV91318.1"/>
    </source>
</evidence>
<proteinExistence type="predicted"/>
<evidence type="ECO:0000256" key="1">
    <source>
        <dbReference type="SAM" id="MobiDB-lite"/>
    </source>
</evidence>
<gene>
    <name evidence="2" type="ORF">SAMN05421659_10291</name>
</gene>
<dbReference type="InterPro" id="IPR029045">
    <property type="entry name" value="ClpP/crotonase-like_dom_sf"/>
</dbReference>
<feature type="region of interest" description="Disordered" evidence="1">
    <location>
        <begin position="1"/>
        <end position="23"/>
    </location>
</feature>
<protein>
    <submittedName>
        <fullName evidence="2">ATP-dependent protease ClpP, protease subunit</fullName>
    </submittedName>
</protein>
<dbReference type="SUPFAM" id="SSF52096">
    <property type="entry name" value="ClpP/crotonase"/>
    <property type="match status" value="1"/>
</dbReference>
<dbReference type="OrthoDB" id="1705851at2"/>
<dbReference type="Pfam" id="PF00574">
    <property type="entry name" value="CLP_protease"/>
    <property type="match status" value="1"/>
</dbReference>
<dbReference type="InterPro" id="IPR023562">
    <property type="entry name" value="ClpP/TepA"/>
</dbReference>
<feature type="compositionally biased region" description="Low complexity" evidence="1">
    <location>
        <begin position="1"/>
        <end position="13"/>
    </location>
</feature>
<keyword evidence="3" id="KW-1185">Reference proteome</keyword>
<dbReference type="RefSeq" id="WP_092450406.1">
    <property type="nucleotide sequence ID" value="NZ_FOJI01000002.1"/>
</dbReference>
<accession>A0A1I0MT01</accession>
<dbReference type="Proteomes" id="UP000199701">
    <property type="component" value="Unassembled WGS sequence"/>
</dbReference>
<evidence type="ECO:0000313" key="3">
    <source>
        <dbReference type="Proteomes" id="UP000199701"/>
    </source>
</evidence>
<dbReference type="GO" id="GO:0006508">
    <property type="term" value="P:proteolysis"/>
    <property type="evidence" value="ECO:0007669"/>
    <property type="project" value="UniProtKB-KW"/>
</dbReference>
<dbReference type="AlphaFoldDB" id="A0A1I0MT01"/>
<dbReference type="Gene3D" id="3.90.226.10">
    <property type="entry name" value="2-enoyl-CoA Hydratase, Chain A, domain 1"/>
    <property type="match status" value="1"/>
</dbReference>
<dbReference type="STRING" id="99656.SAMN05421659_10291"/>
<keyword evidence="2" id="KW-0378">Hydrolase</keyword>
<dbReference type="GO" id="GO:0008233">
    <property type="term" value="F:peptidase activity"/>
    <property type="evidence" value="ECO:0007669"/>
    <property type="project" value="UniProtKB-KW"/>
</dbReference>